<keyword evidence="1" id="KW-0472">Membrane</keyword>
<dbReference type="STRING" id="1420851.AU255_17750"/>
<dbReference type="Proteomes" id="UP000191980">
    <property type="component" value="Unassembled WGS sequence"/>
</dbReference>
<reference evidence="2 3" key="1">
    <citation type="submission" date="2015-12" db="EMBL/GenBank/DDBJ databases">
        <authorList>
            <person name="Shamseldin A."/>
            <person name="Moawad H."/>
            <person name="Abd El-Rahim W.M."/>
            <person name="Sadowsky M.J."/>
        </authorList>
    </citation>
    <scope>NUCLEOTIDE SEQUENCE [LARGE SCALE GENOMIC DNA]</scope>
    <source>
        <strain evidence="2 3">WF1</strain>
    </source>
</reference>
<protein>
    <submittedName>
        <fullName evidence="2">Uncharacterized protein</fullName>
    </submittedName>
</protein>
<name>A0A1V8M176_9GAMM</name>
<dbReference type="OrthoDB" id="318536at2"/>
<dbReference type="AlphaFoldDB" id="A0A1V8M176"/>
<evidence type="ECO:0000256" key="1">
    <source>
        <dbReference type="SAM" id="Phobius"/>
    </source>
</evidence>
<accession>A0A1V8M176</accession>
<dbReference type="RefSeq" id="WP_080524265.1">
    <property type="nucleotide sequence ID" value="NZ_LPUF01000004.1"/>
</dbReference>
<keyword evidence="1" id="KW-1133">Transmembrane helix</keyword>
<gene>
    <name evidence="2" type="ORF">AU255_17750</name>
</gene>
<evidence type="ECO:0000313" key="2">
    <source>
        <dbReference type="EMBL" id="OQK15317.1"/>
    </source>
</evidence>
<sequence length="343" mass="38166">MKIKARRKLYHWLMWLILTLFLLYATAMLVINNSGKLLVDFIEEQAVPYVLKTDDVAMGCVMAEALSLSIPSLAQINASPYKLAVIFEFLSGSCAEFKAREEELRYIRALHVKNVTEAQDARILQKRYLNIAAQRQFKGYLNLELAYPGMPGNTCPQFTSWNDEFYWLVGLMDGLLAVLNDLASEGSAKVPLDISLKVGRGAGCLNNTQWWGIPSAIQAAIWVSFPGNKPEGIDPLIVLDQAMQTGLQQGMRIVQVIAAKIYIGLGDVDRVKAIIRENVATKNSLPADLNFLFLDKMATLQLQAISDSMWTEATGKRTPIGGLGTFWDDPDNKTDTVDIFDIL</sequence>
<comment type="caution">
    <text evidence="2">The sequence shown here is derived from an EMBL/GenBank/DDBJ whole genome shotgun (WGS) entry which is preliminary data.</text>
</comment>
<evidence type="ECO:0000313" key="3">
    <source>
        <dbReference type="Proteomes" id="UP000191980"/>
    </source>
</evidence>
<proteinExistence type="predicted"/>
<keyword evidence="1" id="KW-0812">Transmembrane</keyword>
<feature type="transmembrane region" description="Helical" evidence="1">
    <location>
        <begin position="12"/>
        <end position="31"/>
    </location>
</feature>
<organism evidence="2 3">
    <name type="scientific">Methyloprofundus sedimenti</name>
    <dbReference type="NCBI Taxonomy" id="1420851"/>
    <lineage>
        <taxon>Bacteria</taxon>
        <taxon>Pseudomonadati</taxon>
        <taxon>Pseudomonadota</taxon>
        <taxon>Gammaproteobacteria</taxon>
        <taxon>Methylococcales</taxon>
        <taxon>Methylococcaceae</taxon>
        <taxon>Methyloprofundus</taxon>
    </lineage>
</organism>
<keyword evidence="3" id="KW-1185">Reference proteome</keyword>
<dbReference type="EMBL" id="LPUF01000004">
    <property type="protein sequence ID" value="OQK15317.1"/>
    <property type="molecule type" value="Genomic_DNA"/>
</dbReference>